<feature type="transmembrane region" description="Helical" evidence="1">
    <location>
        <begin position="89"/>
        <end position="106"/>
    </location>
</feature>
<dbReference type="OrthoDB" id="7161178at2"/>
<accession>A0A0D6PGN8</accession>
<evidence type="ECO:0000313" key="2">
    <source>
        <dbReference type="EMBL" id="GAN80004.1"/>
    </source>
</evidence>
<dbReference type="Proteomes" id="UP000032668">
    <property type="component" value="Unassembled WGS sequence"/>
</dbReference>
<organism evidence="2 3">
    <name type="scientific">Acidocella aminolytica 101 = DSM 11237</name>
    <dbReference type="NCBI Taxonomy" id="1120923"/>
    <lineage>
        <taxon>Bacteria</taxon>
        <taxon>Pseudomonadati</taxon>
        <taxon>Pseudomonadota</taxon>
        <taxon>Alphaproteobacteria</taxon>
        <taxon>Acetobacterales</taxon>
        <taxon>Acidocellaceae</taxon>
        <taxon>Acidocella</taxon>
    </lineage>
</organism>
<name>A0A0D6PGN8_9PROT</name>
<feature type="transmembrane region" description="Helical" evidence="1">
    <location>
        <begin position="115"/>
        <end position="135"/>
    </location>
</feature>
<evidence type="ECO:0000256" key="1">
    <source>
        <dbReference type="SAM" id="Phobius"/>
    </source>
</evidence>
<feature type="transmembrane region" description="Helical" evidence="1">
    <location>
        <begin position="24"/>
        <end position="43"/>
    </location>
</feature>
<keyword evidence="1" id="KW-1133">Transmembrane helix</keyword>
<keyword evidence="3" id="KW-1185">Reference proteome</keyword>
<proteinExistence type="predicted"/>
<dbReference type="EMBL" id="BANC01000035">
    <property type="protein sequence ID" value="GAN80004.1"/>
    <property type="molecule type" value="Genomic_DNA"/>
</dbReference>
<dbReference type="AlphaFoldDB" id="A0A0D6PGN8"/>
<protein>
    <submittedName>
        <fullName evidence="2">Rod shape-determining protein MreD</fullName>
    </submittedName>
</protein>
<sequence length="181" mass="19672">MARAPVLRRPATGWRRLDAASRRLFPLAALIFGLFVIGMPFGIPGQAALRPVYAMGCVYFWSLYRPASLPAPIVALCGLLLDLADLSPLGIWAVLLLLLQGATWLLRRKLVPARFLLVWACFVLLVAVWSILAWAAEAALTETWLPLTPPLLETLLAAGLYPALAALLIRAHRGPAAVEMA</sequence>
<keyword evidence="1" id="KW-0812">Transmembrane</keyword>
<evidence type="ECO:0000313" key="3">
    <source>
        <dbReference type="Proteomes" id="UP000032668"/>
    </source>
</evidence>
<reference evidence="2 3" key="1">
    <citation type="submission" date="2012-11" db="EMBL/GenBank/DDBJ databases">
        <title>Whole genome sequence of Acidocella aminolytica 101 = DSM 11237.</title>
        <authorList>
            <person name="Azuma Y."/>
            <person name="Higashiura N."/>
            <person name="Hirakawa H."/>
            <person name="Matsushita K."/>
        </authorList>
    </citation>
    <scope>NUCLEOTIDE SEQUENCE [LARGE SCALE GENOMIC DNA]</scope>
    <source>
        <strain evidence="3">101 / DSM 11237</strain>
    </source>
</reference>
<feature type="transmembrane region" description="Helical" evidence="1">
    <location>
        <begin position="155"/>
        <end position="171"/>
    </location>
</feature>
<gene>
    <name evidence="2" type="ORF">Aam_035_011</name>
</gene>
<keyword evidence="1" id="KW-0472">Membrane</keyword>
<dbReference type="RefSeq" id="WP_048878436.1">
    <property type="nucleotide sequence ID" value="NZ_BANC01000035.1"/>
</dbReference>
<dbReference type="STRING" id="1120923.SAMN02746095_02084"/>
<comment type="caution">
    <text evidence="2">The sequence shown here is derived from an EMBL/GenBank/DDBJ whole genome shotgun (WGS) entry which is preliminary data.</text>
</comment>